<dbReference type="Gene3D" id="2.30.29.30">
    <property type="entry name" value="Pleckstrin-homology domain (PH domain)/Phosphotyrosine-binding domain (PTB)"/>
    <property type="match status" value="1"/>
</dbReference>
<feature type="domain" description="Myotubularin phosphatase" evidence="2">
    <location>
        <begin position="123"/>
        <end position="498"/>
    </location>
</feature>
<accession>A0A9D4JAD4</accession>
<dbReference type="PANTHER" id="PTHR10807">
    <property type="entry name" value="MYOTUBULARIN-RELATED"/>
    <property type="match status" value="1"/>
</dbReference>
<dbReference type="InterPro" id="IPR030564">
    <property type="entry name" value="Myotubularin"/>
</dbReference>
<dbReference type="GO" id="GO:0005737">
    <property type="term" value="C:cytoplasm"/>
    <property type="evidence" value="ECO:0007669"/>
    <property type="project" value="TreeGrafter"/>
</dbReference>
<reference evidence="3" key="1">
    <citation type="journal article" date="2019" name="bioRxiv">
        <title>The Genome of the Zebra Mussel, Dreissena polymorpha: A Resource for Invasive Species Research.</title>
        <authorList>
            <person name="McCartney M.A."/>
            <person name="Auch B."/>
            <person name="Kono T."/>
            <person name="Mallez S."/>
            <person name="Zhang Y."/>
            <person name="Obille A."/>
            <person name="Becker A."/>
            <person name="Abrahante J.E."/>
            <person name="Garbe J."/>
            <person name="Badalamenti J.P."/>
            <person name="Herman A."/>
            <person name="Mangelson H."/>
            <person name="Liachko I."/>
            <person name="Sullivan S."/>
            <person name="Sone E.D."/>
            <person name="Koren S."/>
            <person name="Silverstein K.A.T."/>
            <person name="Beckman K.B."/>
            <person name="Gohl D.M."/>
        </authorList>
    </citation>
    <scope>NUCLEOTIDE SEQUENCE</scope>
    <source>
        <strain evidence="3">Duluth1</strain>
        <tissue evidence="3">Whole animal</tissue>
    </source>
</reference>
<dbReference type="InterPro" id="IPR010569">
    <property type="entry name" value="Myotubularin-like_Pase_dom"/>
</dbReference>
<dbReference type="InterPro" id="IPR029021">
    <property type="entry name" value="Prot-tyrosine_phosphatase-like"/>
</dbReference>
<dbReference type="EMBL" id="JAIWYP010000007">
    <property type="protein sequence ID" value="KAH3802264.1"/>
    <property type="molecule type" value="Genomic_DNA"/>
</dbReference>
<dbReference type="SUPFAM" id="SSF52799">
    <property type="entry name" value="(Phosphotyrosine protein) phosphatases II"/>
    <property type="match status" value="1"/>
</dbReference>
<dbReference type="CDD" id="cd14536">
    <property type="entry name" value="PTP-MTMR9"/>
    <property type="match status" value="1"/>
</dbReference>
<gene>
    <name evidence="3" type="ORF">DPMN_155937</name>
</gene>
<evidence type="ECO:0000256" key="1">
    <source>
        <dbReference type="ARBA" id="ARBA00007471"/>
    </source>
</evidence>
<comment type="caution">
    <text evidence="3">The sequence shown here is derived from an EMBL/GenBank/DDBJ whole genome shotgun (WGS) entry which is preliminary data.</text>
</comment>
<dbReference type="AlphaFoldDB" id="A0A9D4JAD4"/>
<dbReference type="InterPro" id="IPR011993">
    <property type="entry name" value="PH-like_dom_sf"/>
</dbReference>
<evidence type="ECO:0000259" key="2">
    <source>
        <dbReference type="PROSITE" id="PS51339"/>
    </source>
</evidence>
<dbReference type="Pfam" id="PF06602">
    <property type="entry name" value="Myotub-related"/>
    <property type="match status" value="1"/>
</dbReference>
<evidence type="ECO:0000313" key="4">
    <source>
        <dbReference type="Proteomes" id="UP000828390"/>
    </source>
</evidence>
<dbReference type="Pfam" id="PF21098">
    <property type="entry name" value="PH-GRAM_MTMR6-like"/>
    <property type="match status" value="1"/>
</dbReference>
<dbReference type="PROSITE" id="PS51339">
    <property type="entry name" value="PPASE_MYOTUBULARIN"/>
    <property type="match status" value="1"/>
</dbReference>
<dbReference type="OrthoDB" id="271628at2759"/>
<protein>
    <recommendedName>
        <fullName evidence="2">Myotubularin phosphatase domain-containing protein</fullName>
    </recommendedName>
</protein>
<evidence type="ECO:0000313" key="3">
    <source>
        <dbReference type="EMBL" id="KAH3802264.1"/>
    </source>
</evidence>
<keyword evidence="4" id="KW-1185">Reference proteome</keyword>
<sequence length="559" mass="63762">MEFAEFIKTPMVDGVTLRKPFCKPVEGTLCITGHHLILSSRKTNREELWLLHSSVDSVEKRLDNTRGVVMIRCKDLTRLALDIPSATECLNVALSIEQLSNIDDITLKYPFFYRPTFDILEDGWQAFQQGAEMSRYKECMEDWRISTANKDYKLCQSYPQSVVVPKGVTDEMLAKVAQFRQNGRFPVLSYFHRDSKAVLMRSSQPLTGSSGRRCKDDERLVNAVLGIGIRGYIIDTRSQSAVKAELKTGGGYEPEAHYSQWKRLNQAIERRQVFHESLIKLIEACADTGTTQDKWLSKLDASGWLGHVKDILTCACLVAQCIDKDAACVLVHGSEGVDTTLQVTSLAQVIMDHDCRTFTGFEALIEREWLQGGHPFSDRCAKSAHAVTRQRQESPVFLLFLDCVWQIWQQFPCSFEFTEDFLIVLFEHAYSSQFGTFLCNSDLERKCLKLHSRTISLWSYLNRPEVLGQYINPMYDPNPAVIWPSVAPQSLTLWSGLYLRSQINQSKQQEAWTEVAKIREYDKELRSKVMKLRRHLVFLEQEAVTAGVILPSTLNGDIN</sequence>
<organism evidence="3 4">
    <name type="scientific">Dreissena polymorpha</name>
    <name type="common">Zebra mussel</name>
    <name type="synonym">Mytilus polymorpha</name>
    <dbReference type="NCBI Taxonomy" id="45954"/>
    <lineage>
        <taxon>Eukaryota</taxon>
        <taxon>Metazoa</taxon>
        <taxon>Spiralia</taxon>
        <taxon>Lophotrochozoa</taxon>
        <taxon>Mollusca</taxon>
        <taxon>Bivalvia</taxon>
        <taxon>Autobranchia</taxon>
        <taxon>Heteroconchia</taxon>
        <taxon>Euheterodonta</taxon>
        <taxon>Imparidentia</taxon>
        <taxon>Neoheterodontei</taxon>
        <taxon>Myida</taxon>
        <taxon>Dreissenoidea</taxon>
        <taxon>Dreissenidae</taxon>
        <taxon>Dreissena</taxon>
    </lineage>
</organism>
<dbReference type="GO" id="GO:0046856">
    <property type="term" value="P:phosphatidylinositol dephosphorylation"/>
    <property type="evidence" value="ECO:0007669"/>
    <property type="project" value="TreeGrafter"/>
</dbReference>
<dbReference type="CDD" id="cd13211">
    <property type="entry name" value="PH-GRAM_MTMR9"/>
    <property type="match status" value="1"/>
</dbReference>
<name>A0A9D4JAD4_DREPO</name>
<dbReference type="GO" id="GO:0019903">
    <property type="term" value="F:protein phosphatase binding"/>
    <property type="evidence" value="ECO:0007669"/>
    <property type="project" value="TreeGrafter"/>
</dbReference>
<dbReference type="SUPFAM" id="SSF50729">
    <property type="entry name" value="PH domain-like"/>
    <property type="match status" value="1"/>
</dbReference>
<proteinExistence type="inferred from homology"/>
<comment type="similarity">
    <text evidence="1">Belongs to the protein-tyrosine phosphatase family. Non-receptor class myotubularin subfamily.</text>
</comment>
<reference evidence="3" key="2">
    <citation type="submission" date="2020-11" db="EMBL/GenBank/DDBJ databases">
        <authorList>
            <person name="McCartney M.A."/>
            <person name="Auch B."/>
            <person name="Kono T."/>
            <person name="Mallez S."/>
            <person name="Becker A."/>
            <person name="Gohl D.M."/>
            <person name="Silverstein K.A.T."/>
            <person name="Koren S."/>
            <person name="Bechman K.B."/>
            <person name="Herman A."/>
            <person name="Abrahante J.E."/>
            <person name="Garbe J."/>
        </authorList>
    </citation>
    <scope>NUCLEOTIDE SEQUENCE</scope>
    <source>
        <strain evidence="3">Duluth1</strain>
        <tissue evidence="3">Whole animal</tissue>
    </source>
</reference>
<dbReference type="GO" id="GO:0010507">
    <property type="term" value="P:negative regulation of autophagy"/>
    <property type="evidence" value="ECO:0007669"/>
    <property type="project" value="TreeGrafter"/>
</dbReference>
<dbReference type="InterPro" id="IPR048994">
    <property type="entry name" value="PH-GRAM_MTMR6-9"/>
</dbReference>
<dbReference type="PANTHER" id="PTHR10807:SF73">
    <property type="entry name" value="LD06050P"/>
    <property type="match status" value="1"/>
</dbReference>
<dbReference type="Proteomes" id="UP000828390">
    <property type="component" value="Unassembled WGS sequence"/>
</dbReference>